<dbReference type="InterPro" id="IPR029338">
    <property type="entry name" value="TSSC4"/>
</dbReference>
<evidence type="ECO:0000256" key="3">
    <source>
        <dbReference type="ARBA" id="ARBA00010362"/>
    </source>
</evidence>
<evidence type="ECO:0000256" key="5">
    <source>
        <dbReference type="ARBA" id="ARBA00022664"/>
    </source>
</evidence>
<dbReference type="GO" id="GO:0005737">
    <property type="term" value="C:cytoplasm"/>
    <property type="evidence" value="ECO:0007669"/>
    <property type="project" value="UniProtKB-SubCell"/>
</dbReference>
<dbReference type="OrthoDB" id="1906282at2759"/>
<evidence type="ECO:0000313" key="12">
    <source>
        <dbReference type="EMBL" id="GBG81864.1"/>
    </source>
</evidence>
<feature type="compositionally biased region" description="Basic and acidic residues" evidence="11">
    <location>
        <begin position="738"/>
        <end position="768"/>
    </location>
</feature>
<evidence type="ECO:0000256" key="8">
    <source>
        <dbReference type="ARBA" id="ARBA00023242"/>
    </source>
</evidence>
<feature type="compositionally biased region" description="Basic and acidic residues" evidence="11">
    <location>
        <begin position="787"/>
        <end position="796"/>
    </location>
</feature>
<feature type="compositionally biased region" description="Basic residues" evidence="11">
    <location>
        <begin position="709"/>
        <end position="724"/>
    </location>
</feature>
<dbReference type="PANTHER" id="PTHR13445:SF3">
    <property type="entry name" value="U5 SMALL NUCLEAR RIBONUCLEOPROTEIN TSSC4"/>
    <property type="match status" value="1"/>
</dbReference>
<evidence type="ECO:0000256" key="7">
    <source>
        <dbReference type="ARBA" id="ARBA00023187"/>
    </source>
</evidence>
<feature type="region of interest" description="Disordered" evidence="11">
    <location>
        <begin position="475"/>
        <end position="513"/>
    </location>
</feature>
<feature type="region of interest" description="Disordered" evidence="11">
    <location>
        <begin position="302"/>
        <end position="370"/>
    </location>
</feature>
<evidence type="ECO:0000256" key="10">
    <source>
        <dbReference type="ARBA" id="ARBA00045970"/>
    </source>
</evidence>
<feature type="compositionally biased region" description="Basic and acidic residues" evidence="11">
    <location>
        <begin position="329"/>
        <end position="355"/>
    </location>
</feature>
<feature type="compositionally biased region" description="Acidic residues" evidence="11">
    <location>
        <begin position="144"/>
        <end position="153"/>
    </location>
</feature>
<feature type="compositionally biased region" description="Basic and acidic residues" evidence="11">
    <location>
        <begin position="94"/>
        <end position="108"/>
    </location>
</feature>
<feature type="compositionally biased region" description="Basic and acidic residues" evidence="11">
    <location>
        <begin position="628"/>
        <end position="641"/>
    </location>
</feature>
<protein>
    <recommendedName>
        <fullName evidence="9">U5 small nuclear ribonucleoprotein TSSC4</fullName>
    </recommendedName>
</protein>
<feature type="compositionally biased region" description="Acidic residues" evidence="11">
    <location>
        <begin position="211"/>
        <end position="223"/>
    </location>
</feature>
<evidence type="ECO:0000256" key="1">
    <source>
        <dbReference type="ARBA" id="ARBA00004123"/>
    </source>
</evidence>
<comment type="similarity">
    <text evidence="3">Belongs to the TSSC4 family.</text>
</comment>
<feature type="compositionally biased region" description="Acidic residues" evidence="11">
    <location>
        <begin position="162"/>
        <end position="189"/>
    </location>
</feature>
<feature type="compositionally biased region" description="Low complexity" evidence="11">
    <location>
        <begin position="644"/>
        <end position="667"/>
    </location>
</feature>
<evidence type="ECO:0000313" key="13">
    <source>
        <dbReference type="Proteomes" id="UP000265515"/>
    </source>
</evidence>
<reference evidence="12 13" key="1">
    <citation type="journal article" date="2018" name="Cell">
        <title>The Chara Genome: Secondary Complexity and Implications for Plant Terrestrialization.</title>
        <authorList>
            <person name="Nishiyama T."/>
            <person name="Sakayama H."/>
            <person name="Vries J.D."/>
            <person name="Buschmann H."/>
            <person name="Saint-Marcoux D."/>
            <person name="Ullrich K.K."/>
            <person name="Haas F.B."/>
            <person name="Vanderstraeten L."/>
            <person name="Becker D."/>
            <person name="Lang D."/>
            <person name="Vosolsobe S."/>
            <person name="Rombauts S."/>
            <person name="Wilhelmsson P.K.I."/>
            <person name="Janitza P."/>
            <person name="Kern R."/>
            <person name="Heyl A."/>
            <person name="Rumpler F."/>
            <person name="Villalobos L.I.A.C."/>
            <person name="Clay J.M."/>
            <person name="Skokan R."/>
            <person name="Toyoda A."/>
            <person name="Suzuki Y."/>
            <person name="Kagoshima H."/>
            <person name="Schijlen E."/>
            <person name="Tajeshwar N."/>
            <person name="Catarino B."/>
            <person name="Hetherington A.J."/>
            <person name="Saltykova A."/>
            <person name="Bonnot C."/>
            <person name="Breuninger H."/>
            <person name="Symeonidi A."/>
            <person name="Radhakrishnan G.V."/>
            <person name="Van Nieuwerburgh F."/>
            <person name="Deforce D."/>
            <person name="Chang C."/>
            <person name="Karol K.G."/>
            <person name="Hedrich R."/>
            <person name="Ulvskov P."/>
            <person name="Glockner G."/>
            <person name="Delwiche C.F."/>
            <person name="Petrasek J."/>
            <person name="Van de Peer Y."/>
            <person name="Friml J."/>
            <person name="Beilby M."/>
            <person name="Dolan L."/>
            <person name="Kohara Y."/>
            <person name="Sugano S."/>
            <person name="Fujiyama A."/>
            <person name="Delaux P.-M."/>
            <person name="Quint M."/>
            <person name="TheiBen G."/>
            <person name="Hagemann M."/>
            <person name="Harholt J."/>
            <person name="Dunand C."/>
            <person name="Zachgo S."/>
            <person name="Langdale J."/>
            <person name="Maumus F."/>
            <person name="Straeten D.V.D."/>
            <person name="Gould S.B."/>
            <person name="Rensing S.A."/>
        </authorList>
    </citation>
    <scope>NUCLEOTIDE SEQUENCE [LARGE SCALE GENOMIC DNA]</scope>
    <source>
        <strain evidence="12 13">S276</strain>
    </source>
</reference>
<feature type="compositionally biased region" description="Basic and acidic residues" evidence="11">
    <location>
        <begin position="224"/>
        <end position="239"/>
    </location>
</feature>
<dbReference type="EMBL" id="BFEA01000389">
    <property type="protein sequence ID" value="GBG81864.1"/>
    <property type="molecule type" value="Genomic_DNA"/>
</dbReference>
<evidence type="ECO:0000256" key="4">
    <source>
        <dbReference type="ARBA" id="ARBA00022490"/>
    </source>
</evidence>
<accession>A0A388LHR1</accession>
<keyword evidence="6" id="KW-0747">Spliceosome</keyword>
<sequence length="982" mass="107783">MVVVWCEFATRMCSSGHDDDIVKGAASEGRGTAGRPRGGERETRIGDGFEMSFWNDGGGRSSVTQQFNDRVAKLFGVLENSSTLQGMKAAVGEDGAKEATTRAEDIDRGGGGAENPPPPAFTQQHSSKWLVSGSVARRRTVREECDEDPDDDQYICRHRPLDDDDHDDDDDGAEDGDDDGGGEDGADDDGGAKGDGGYVFRRRKRGVECSGDVENEGDDDKEDEEGRMRAMMGRDRTLDFEEEEDEYDKYATGRQDGDHAGFWLTRTKQICDGREQFAGRGNSLWIDAIAPLPTTLAELKNSRRDMRADASAAAARLEEDDKEMEELELQLREESRREENRQSRKEKGEVEGMHDEQEEEAVAMEDEEADNKVVVKMAGFASWVGEENKEMEKKEVEWREESKMEVNEAGEKEGERQSSDGSGEKCEEMAQDEMKNAADEEAKEGGRDAAMTECSTGGNIHREVKCMATGEEGVTRGVGETMGPLVGQTRGMELSGRAISNDAEGMDKEEIGGGRTMEIPTAVAEIQTAQAATAMVGGERTDEGQTCPRDGDTDGVLGHSGGKSAEECNGEGMKKKKKKRVRFLLAEEKGDGKDEDDVNLVSTGNPEEEKMKKRSRSVIVLAGEGTGCEREEVMSTARRDWMATSSSLSSSSSLPSSSASTSGSASPCHSLSCFAPPSSTGYDWRSSIKGAARRFEESLTRSMNELFSRRRRVPDHVRNPHKYTHYSLDWSDEDDEEKERKRNLSALKDARDMVSQKRSDEVKQERYRGGFAVVGGEVSGGSGGKTMPKDEQEEGSRGVFPPGSIKFVPRKVERQRTVALARTKRKTSCSQAREIDEDVRMTDCGSEECRVELEQQQQEEQQHQQQEEWVDDTKKGLCVSVAQDAMDDGKGYNKDAVCGSGGEFLPVGIAAGAVVEEIPNGEGAVDGVQIVESSSMGKEEKANIVEDLVGELRDRGRPKSRSSRNYRSRKSAEEDGIDDGRS</sequence>
<proteinExistence type="inferred from homology"/>
<keyword evidence="5" id="KW-0507">mRNA processing</keyword>
<organism evidence="12 13">
    <name type="scientific">Chara braunii</name>
    <name type="common">Braun's stonewort</name>
    <dbReference type="NCBI Taxonomy" id="69332"/>
    <lineage>
        <taxon>Eukaryota</taxon>
        <taxon>Viridiplantae</taxon>
        <taxon>Streptophyta</taxon>
        <taxon>Charophyceae</taxon>
        <taxon>Charales</taxon>
        <taxon>Characeae</taxon>
        <taxon>Chara</taxon>
    </lineage>
</organism>
<dbReference type="GO" id="GO:0005681">
    <property type="term" value="C:spliceosomal complex"/>
    <property type="evidence" value="ECO:0007669"/>
    <property type="project" value="UniProtKB-KW"/>
</dbReference>
<dbReference type="AlphaFoldDB" id="A0A388LHR1"/>
<evidence type="ECO:0000256" key="6">
    <source>
        <dbReference type="ARBA" id="ARBA00022728"/>
    </source>
</evidence>
<dbReference type="GO" id="GO:0006397">
    <property type="term" value="P:mRNA processing"/>
    <property type="evidence" value="ECO:0007669"/>
    <property type="project" value="UniProtKB-KW"/>
</dbReference>
<keyword evidence="8" id="KW-0539">Nucleus</keyword>
<dbReference type="Proteomes" id="UP000265515">
    <property type="component" value="Unassembled WGS sequence"/>
</dbReference>
<comment type="subcellular location">
    <subcellularLocation>
        <location evidence="2">Cytoplasm</location>
    </subcellularLocation>
    <subcellularLocation>
        <location evidence="1">Nucleus</location>
    </subcellularLocation>
</comment>
<dbReference type="STRING" id="69332.A0A388LHR1"/>
<feature type="region of interest" description="Disordered" evidence="11">
    <location>
        <begin position="140"/>
        <end position="258"/>
    </location>
</feature>
<evidence type="ECO:0000256" key="11">
    <source>
        <dbReference type="SAM" id="MobiDB-lite"/>
    </source>
</evidence>
<evidence type="ECO:0000256" key="9">
    <source>
        <dbReference type="ARBA" id="ARBA00035304"/>
    </source>
</evidence>
<feature type="region of interest" description="Disordered" evidence="11">
    <location>
        <begin position="704"/>
        <end position="805"/>
    </location>
</feature>
<keyword evidence="7" id="KW-0508">mRNA splicing</keyword>
<comment type="function">
    <text evidence="10">Protein associated with the U5 snRNP, during its maturation and its post-splicing recycling and which is required for spliceosomal tri-snRNP complex assembly in the nucleus. Has a molecular sequestering activity and transiently hinders SNRNP200 binding sites for constitutive splicing factors that intervene later during the assembly of the spliceosome and splicing. Together with its molecular sequestering activity, may also function as a molecular adapter and placeholder, coordinating the assembly of the U5 snRNP and its association with the U4/U6 di-snRNP.</text>
</comment>
<keyword evidence="4" id="KW-0963">Cytoplasm</keyword>
<feature type="compositionally biased region" description="Acidic residues" evidence="11">
    <location>
        <begin position="318"/>
        <end position="328"/>
    </location>
</feature>
<dbReference type="Pfam" id="PF15264">
    <property type="entry name" value="TSSC4"/>
    <property type="match status" value="1"/>
</dbReference>
<feature type="compositionally biased region" description="Basic and acidic residues" evidence="11">
    <location>
        <begin position="248"/>
        <end position="258"/>
    </location>
</feature>
<feature type="region of interest" description="Disordered" evidence="11">
    <location>
        <begin position="530"/>
        <end position="616"/>
    </location>
</feature>
<name>A0A388LHR1_CHABU</name>
<comment type="caution">
    <text evidence="12">The sequence shown here is derived from an EMBL/GenBank/DDBJ whole genome shotgun (WGS) entry which is preliminary data.</text>
</comment>
<dbReference type="PANTHER" id="PTHR13445">
    <property type="entry name" value="TUMOR SUPPRESSING SUBTRANSFERABLE CANDIDATE 4 TSSC4"/>
    <property type="match status" value="1"/>
</dbReference>
<feature type="compositionally biased region" description="Basic and acidic residues" evidence="11">
    <location>
        <begin position="970"/>
        <end position="982"/>
    </location>
</feature>
<feature type="compositionally biased region" description="Acidic residues" evidence="11">
    <location>
        <begin position="356"/>
        <end position="369"/>
    </location>
</feature>
<feature type="compositionally biased region" description="Basic and acidic residues" evidence="11">
    <location>
        <begin position="388"/>
        <end position="447"/>
    </location>
</feature>
<keyword evidence="13" id="KW-1185">Reference proteome</keyword>
<feature type="region of interest" description="Disordered" evidence="11">
    <location>
        <begin position="90"/>
        <end position="126"/>
    </location>
</feature>
<feature type="region of interest" description="Disordered" evidence="11">
    <location>
        <begin position="952"/>
        <end position="982"/>
    </location>
</feature>
<feature type="region of interest" description="Disordered" evidence="11">
    <location>
        <begin position="20"/>
        <end position="44"/>
    </location>
</feature>
<dbReference type="GO" id="GO:0008380">
    <property type="term" value="P:RNA splicing"/>
    <property type="evidence" value="ECO:0007669"/>
    <property type="project" value="UniProtKB-KW"/>
</dbReference>
<evidence type="ECO:0000256" key="2">
    <source>
        <dbReference type="ARBA" id="ARBA00004496"/>
    </source>
</evidence>
<gene>
    <name evidence="12" type="ORF">CBR_g34048</name>
</gene>
<dbReference type="Gramene" id="GBG81864">
    <property type="protein sequence ID" value="GBG81864"/>
    <property type="gene ID" value="CBR_g34048"/>
</dbReference>
<feature type="region of interest" description="Disordered" evidence="11">
    <location>
        <begin position="388"/>
        <end position="456"/>
    </location>
</feature>
<feature type="compositionally biased region" description="Basic residues" evidence="11">
    <location>
        <begin position="958"/>
        <end position="969"/>
    </location>
</feature>
<feature type="region of interest" description="Disordered" evidence="11">
    <location>
        <begin position="628"/>
        <end position="685"/>
    </location>
</feature>